<evidence type="ECO:0000313" key="2">
    <source>
        <dbReference type="Proteomes" id="UP000240010"/>
    </source>
</evidence>
<dbReference type="RefSeq" id="WP_104430252.1">
    <property type="nucleotide sequence ID" value="NZ_PTIZ01000014.1"/>
</dbReference>
<comment type="caution">
    <text evidence="1">The sequence shown here is derived from an EMBL/GenBank/DDBJ whole genome shotgun (WGS) entry which is preliminary data.</text>
</comment>
<accession>A0A2S6H7N2</accession>
<name>A0A2S6H7N2_9GAMM</name>
<gene>
    <name evidence="1" type="ORF">B0F87_11438</name>
</gene>
<organism evidence="1 2">
    <name type="scientific">Methylobacter tundripaludum</name>
    <dbReference type="NCBI Taxonomy" id="173365"/>
    <lineage>
        <taxon>Bacteria</taxon>
        <taxon>Pseudomonadati</taxon>
        <taxon>Pseudomonadota</taxon>
        <taxon>Gammaproteobacteria</taxon>
        <taxon>Methylococcales</taxon>
        <taxon>Methylococcaceae</taxon>
        <taxon>Methylobacter</taxon>
    </lineage>
</organism>
<reference evidence="1 2" key="1">
    <citation type="submission" date="2018-02" db="EMBL/GenBank/DDBJ databases">
        <title>Subsurface microbial communities from deep shales in Ohio and West Virginia, USA.</title>
        <authorList>
            <person name="Wrighton K."/>
        </authorList>
    </citation>
    <scope>NUCLEOTIDE SEQUENCE [LARGE SCALE GENOMIC DNA]</scope>
    <source>
        <strain evidence="1 2">OWC-DMM</strain>
    </source>
</reference>
<evidence type="ECO:0000313" key="1">
    <source>
        <dbReference type="EMBL" id="PPK73441.1"/>
    </source>
</evidence>
<protein>
    <submittedName>
        <fullName evidence="1">Uncharacterized protein</fullName>
    </submittedName>
</protein>
<dbReference type="AlphaFoldDB" id="A0A2S6H7N2"/>
<proteinExistence type="predicted"/>
<dbReference type="Proteomes" id="UP000240010">
    <property type="component" value="Unassembled WGS sequence"/>
</dbReference>
<sequence>MLSKQGAQFWSAKINAIKSVTVLAMVRRYREDSEEGYQSRCKVEQWELPLVEVVFDDTSMG</sequence>
<dbReference type="EMBL" id="PTIZ01000014">
    <property type="protein sequence ID" value="PPK73441.1"/>
    <property type="molecule type" value="Genomic_DNA"/>
</dbReference>